<protein>
    <submittedName>
        <fullName evidence="1">Uncharacterized protein</fullName>
    </submittedName>
</protein>
<name>A0A379EED4_9BACT</name>
<evidence type="ECO:0000313" key="1">
    <source>
        <dbReference type="EMBL" id="SUB94432.1"/>
    </source>
</evidence>
<dbReference type="AlphaFoldDB" id="A0A379EED4"/>
<accession>A0A379EED4</accession>
<sequence length="39" mass="4704">MSFSGNTKLFAVFLFFPTQNTEYRRYKTQARIQEYGHLI</sequence>
<evidence type="ECO:0000313" key="2">
    <source>
        <dbReference type="Proteomes" id="UP000255469"/>
    </source>
</evidence>
<reference evidence="1 2" key="1">
    <citation type="submission" date="2018-06" db="EMBL/GenBank/DDBJ databases">
        <authorList>
            <consortium name="Pathogen Informatics"/>
            <person name="Doyle S."/>
        </authorList>
    </citation>
    <scope>NUCLEOTIDE SEQUENCE [LARGE SCALE GENOMIC DNA]</scope>
    <source>
        <strain evidence="1 2">NCTC13067</strain>
    </source>
</reference>
<dbReference type="EMBL" id="UGTM01000002">
    <property type="protein sequence ID" value="SUB94432.1"/>
    <property type="molecule type" value="Genomic_DNA"/>
</dbReference>
<dbReference type="Proteomes" id="UP000255469">
    <property type="component" value="Unassembled WGS sequence"/>
</dbReference>
<organism evidence="1 2">
    <name type="scientific">Prevotella denticola</name>
    <dbReference type="NCBI Taxonomy" id="28129"/>
    <lineage>
        <taxon>Bacteria</taxon>
        <taxon>Pseudomonadati</taxon>
        <taxon>Bacteroidota</taxon>
        <taxon>Bacteroidia</taxon>
        <taxon>Bacteroidales</taxon>
        <taxon>Prevotellaceae</taxon>
        <taxon>Prevotella</taxon>
    </lineage>
</organism>
<gene>
    <name evidence="1" type="ORF">NCTC13067_02304</name>
</gene>
<proteinExistence type="predicted"/>